<accession>A0A6J6I5X8</accession>
<reference evidence="1" key="1">
    <citation type="submission" date="2020-05" db="EMBL/GenBank/DDBJ databases">
        <authorList>
            <person name="Chiriac C."/>
            <person name="Salcher M."/>
            <person name="Ghai R."/>
            <person name="Kavagutti S V."/>
        </authorList>
    </citation>
    <scope>NUCLEOTIDE SEQUENCE</scope>
</reference>
<organism evidence="1">
    <name type="scientific">freshwater metagenome</name>
    <dbReference type="NCBI Taxonomy" id="449393"/>
    <lineage>
        <taxon>unclassified sequences</taxon>
        <taxon>metagenomes</taxon>
        <taxon>ecological metagenomes</taxon>
    </lineage>
</organism>
<sequence length="262" mass="27059">MSEMVHSVPRKSLRRMAAASVVTIGLLAAMAIPASAHAGFSSYSANGYLPNPAGGIGDAAVTTAAHTAPYAANTTVNMVVRAKAEADPTWDPTIWSNVEVQVNVPTGWTNPTCGSANLQVNDVTTNNTNQPGAVAAGWNCEILRSEGHDIVRFWGPALAQGALEADCAAFFSFGITTPKPLTQTTYSGETAAAEGFIVDQTYASGNNSHWYPNANYVGSVPPGTQRSELSGGLVRTVAAYVAPAVPVDTTAASTPVTPSFTG</sequence>
<gene>
    <name evidence="1" type="ORF">UFOPK1835_01691</name>
</gene>
<dbReference type="AlphaFoldDB" id="A0A6J6I5X8"/>
<proteinExistence type="predicted"/>
<name>A0A6J6I5X8_9ZZZZ</name>
<evidence type="ECO:0000313" key="1">
    <source>
        <dbReference type="EMBL" id="CAB4619877.1"/>
    </source>
</evidence>
<protein>
    <submittedName>
        <fullName evidence="1">Unannotated protein</fullName>
    </submittedName>
</protein>
<dbReference type="EMBL" id="CAEZUP010000092">
    <property type="protein sequence ID" value="CAB4619877.1"/>
    <property type="molecule type" value="Genomic_DNA"/>
</dbReference>